<evidence type="ECO:0000313" key="2">
    <source>
        <dbReference type="Proteomes" id="UP000603708"/>
    </source>
</evidence>
<reference evidence="1" key="1">
    <citation type="journal article" date="2014" name="Int. J. Syst. Evol. Microbiol.">
        <title>Complete genome sequence of Corynebacterium casei LMG S-19264T (=DSM 44701T), isolated from a smear-ripened cheese.</title>
        <authorList>
            <consortium name="US DOE Joint Genome Institute (JGI-PGF)"/>
            <person name="Walter F."/>
            <person name="Albersmeier A."/>
            <person name="Kalinowski J."/>
            <person name="Ruckert C."/>
        </authorList>
    </citation>
    <scope>NUCLEOTIDE SEQUENCE</scope>
    <source>
        <strain evidence="1">JCM 5069</strain>
    </source>
</reference>
<organism evidence="1 2">
    <name type="scientific">Streptomyces sulfonofaciens</name>
    <dbReference type="NCBI Taxonomy" id="68272"/>
    <lineage>
        <taxon>Bacteria</taxon>
        <taxon>Bacillati</taxon>
        <taxon>Actinomycetota</taxon>
        <taxon>Actinomycetes</taxon>
        <taxon>Kitasatosporales</taxon>
        <taxon>Streptomycetaceae</taxon>
        <taxon>Streptomyces</taxon>
    </lineage>
</organism>
<dbReference type="EMBL" id="BNCD01000004">
    <property type="protein sequence ID" value="GHH75559.1"/>
    <property type="molecule type" value="Genomic_DNA"/>
</dbReference>
<dbReference type="Proteomes" id="UP000603708">
    <property type="component" value="Unassembled WGS sequence"/>
</dbReference>
<gene>
    <name evidence="1" type="ORF">GCM10018793_19190</name>
</gene>
<evidence type="ECO:0000313" key="1">
    <source>
        <dbReference type="EMBL" id="GHH75559.1"/>
    </source>
</evidence>
<reference evidence="1" key="2">
    <citation type="submission" date="2020-09" db="EMBL/GenBank/DDBJ databases">
        <authorList>
            <person name="Sun Q."/>
            <person name="Ohkuma M."/>
        </authorList>
    </citation>
    <scope>NUCLEOTIDE SEQUENCE</scope>
    <source>
        <strain evidence="1">JCM 5069</strain>
    </source>
</reference>
<sequence>MTGRATARPSCALDTALWLGGGPGAGKTTVARLLTRRHGLRWYNADARTWAHRDRAVAAGHPAALRFERLAPEARWALPEDDLLEMALHHDRGPMIADDLRALPPDPLTLAEGTAVTPALAGTGHRSVWLLPAPEVQRARLAERDLAPGPAALYRRLAEEIRAEVTASGGRIVEVDGRMGALETAARVEALFGAALTTGPRATTAAGRRTLLRQANRAVVDQYTAYFARSWSRGSVRDAVQPFLCECGRQGCGADVPLAVADFPPPPDDPAGAAPVLADGHQVVHGDG</sequence>
<comment type="caution">
    <text evidence="1">The sequence shown here is derived from an EMBL/GenBank/DDBJ whole genome shotgun (WGS) entry which is preliminary data.</text>
</comment>
<dbReference type="InterPro" id="IPR027417">
    <property type="entry name" value="P-loop_NTPase"/>
</dbReference>
<dbReference type="RefSeq" id="WP_189930500.1">
    <property type="nucleotide sequence ID" value="NZ_BNCD01000004.1"/>
</dbReference>
<proteinExistence type="predicted"/>
<name>A0A919G105_9ACTN</name>
<dbReference type="AlphaFoldDB" id="A0A919G105"/>
<dbReference type="Gene3D" id="3.40.50.300">
    <property type="entry name" value="P-loop containing nucleotide triphosphate hydrolases"/>
    <property type="match status" value="1"/>
</dbReference>
<accession>A0A919G105</accession>
<protein>
    <submittedName>
        <fullName evidence="1">Uncharacterized protein</fullName>
    </submittedName>
</protein>
<keyword evidence="2" id="KW-1185">Reference proteome</keyword>
<dbReference type="SUPFAM" id="SSF52540">
    <property type="entry name" value="P-loop containing nucleoside triphosphate hydrolases"/>
    <property type="match status" value="1"/>
</dbReference>